<evidence type="ECO:0000313" key="2">
    <source>
        <dbReference type="Proteomes" id="UP000008456"/>
    </source>
</evidence>
<evidence type="ECO:0000313" key="1">
    <source>
        <dbReference type="EMBL" id="BAK21618.1"/>
    </source>
</evidence>
<proteinExistence type="predicted"/>
<reference evidence="1 2" key="1">
    <citation type="journal article" date="2011" name="J. Bacteriol.">
        <title>Complete genome sequence of Melissococcus plutonius ATCC 35311.</title>
        <authorList>
            <person name="Okumura K."/>
            <person name="Arai R."/>
            <person name="Okura M."/>
            <person name="Kirikae T."/>
            <person name="Takamatsu D."/>
            <person name="Osaki M."/>
            <person name="Miyoshi-Akiyama T."/>
        </authorList>
    </citation>
    <scope>NUCLEOTIDE SEQUENCE [LARGE SCALE GENOMIC DNA]</scope>
    <source>
        <strain evidence="2">ATCC 35311 / CIP 104052 / LMG 20360 / NCIMB 702443</strain>
    </source>
</reference>
<dbReference type="STRING" id="940190.MPTP_1167"/>
<keyword evidence="2" id="KW-1185">Reference proteome</keyword>
<dbReference type="Proteomes" id="UP000008456">
    <property type="component" value="Chromosome"/>
</dbReference>
<sequence>MNHTVDICLKKLNLKQSMIYSKAIIIHSGINKCLFLKTM</sequence>
<dbReference type="AlphaFoldDB" id="F3YAU0"/>
<dbReference type="KEGG" id="mps:MPTP_1167"/>
<dbReference type="EMBL" id="AP012200">
    <property type="protein sequence ID" value="BAK21618.1"/>
    <property type="molecule type" value="Genomic_DNA"/>
</dbReference>
<protein>
    <submittedName>
        <fullName evidence="1">Uncharacterized protein</fullName>
    </submittedName>
</protein>
<reference key="2">
    <citation type="submission" date="2011-04" db="EMBL/GenBank/DDBJ databases">
        <title>Whole genome sequence of Melissococcus plutonius ATCC 35311.</title>
        <authorList>
            <person name="Okumura K."/>
            <person name="Arai R."/>
            <person name="Osaki M."/>
            <person name="Okura M."/>
            <person name="Kirikae T."/>
            <person name="Takamatsu D."/>
            <person name="Akiyama T."/>
        </authorList>
    </citation>
    <scope>NUCLEOTIDE SEQUENCE</scope>
    <source>
        <strain>ATCC 35311</strain>
    </source>
</reference>
<gene>
    <name evidence="1" type="ordered locus">MPTP_1167</name>
</gene>
<dbReference type="HOGENOM" id="CLU_3312499_0_0_9"/>
<organism evidence="1 2">
    <name type="scientific">Melissococcus plutonius (strain ATCC 35311 / DSM 29964 / CIP 104052 / LMG 20360 / NCIMB 702443)</name>
    <dbReference type="NCBI Taxonomy" id="940190"/>
    <lineage>
        <taxon>Bacteria</taxon>
        <taxon>Bacillati</taxon>
        <taxon>Bacillota</taxon>
        <taxon>Bacilli</taxon>
        <taxon>Lactobacillales</taxon>
        <taxon>Enterococcaceae</taxon>
        <taxon>Melissococcus</taxon>
    </lineage>
</organism>
<name>F3YAU0_MELPT</name>
<accession>F3YAU0</accession>